<dbReference type="EMBL" id="CAXLJM020000034">
    <property type="protein sequence ID" value="CAL8103517.1"/>
    <property type="molecule type" value="Genomic_DNA"/>
</dbReference>
<proteinExistence type="inferred from homology"/>
<dbReference type="InterPro" id="IPR004911">
    <property type="entry name" value="Interferon-induced_GILT"/>
</dbReference>
<reference evidence="7 8" key="1">
    <citation type="submission" date="2024-08" db="EMBL/GenBank/DDBJ databases">
        <authorList>
            <person name="Cucini C."/>
            <person name="Frati F."/>
        </authorList>
    </citation>
    <scope>NUCLEOTIDE SEQUENCE [LARGE SCALE GENOMIC DNA]</scope>
</reference>
<name>A0ABP1QHW5_9HEXA</name>
<evidence type="ECO:0008006" key="9">
    <source>
        <dbReference type="Google" id="ProtNLM"/>
    </source>
</evidence>
<feature type="chain" id="PRO_5046570307" description="Gamma-interferon-inducible lysosomal thiol reductase" evidence="6">
    <location>
        <begin position="22"/>
        <end position="251"/>
    </location>
</feature>
<evidence type="ECO:0000256" key="4">
    <source>
        <dbReference type="ARBA" id="ARBA00022729"/>
    </source>
</evidence>
<sequence length="251" mass="28229">MKWLVVTSLFVLASITHSVSANKRVAKPLVQVYYESLCGDSRRFIQRQLYPVKTSPLGEHFYVDLIPYGKASTTQSGDSYTFDCQHGPDECKGNKLHACAIRHLNESMSFEFVHCSMVANYPPNALDECTTKLGVEKEEIKKCVEGSEGSELLARHGERTHRLTPKLYFVPWITYNGIFNEKKFQQSLSDFKSVICSVLKDEGKTPESCEGIELLAKQVDVGSGSESSWVQQPRDALLQLLVTFCFLLGFI</sequence>
<evidence type="ECO:0000256" key="1">
    <source>
        <dbReference type="ARBA" id="ARBA00004613"/>
    </source>
</evidence>
<evidence type="ECO:0000256" key="2">
    <source>
        <dbReference type="ARBA" id="ARBA00005679"/>
    </source>
</evidence>
<dbReference type="Proteomes" id="UP001642540">
    <property type="component" value="Unassembled WGS sequence"/>
</dbReference>
<evidence type="ECO:0000256" key="3">
    <source>
        <dbReference type="ARBA" id="ARBA00022525"/>
    </source>
</evidence>
<keyword evidence="3" id="KW-0964">Secreted</keyword>
<evidence type="ECO:0000256" key="5">
    <source>
        <dbReference type="ARBA" id="ARBA00023180"/>
    </source>
</evidence>
<organism evidence="7 8">
    <name type="scientific">Orchesella dallaii</name>
    <dbReference type="NCBI Taxonomy" id="48710"/>
    <lineage>
        <taxon>Eukaryota</taxon>
        <taxon>Metazoa</taxon>
        <taxon>Ecdysozoa</taxon>
        <taxon>Arthropoda</taxon>
        <taxon>Hexapoda</taxon>
        <taxon>Collembola</taxon>
        <taxon>Entomobryomorpha</taxon>
        <taxon>Entomobryoidea</taxon>
        <taxon>Orchesellidae</taxon>
        <taxon>Orchesellinae</taxon>
        <taxon>Orchesella</taxon>
    </lineage>
</organism>
<dbReference type="PANTHER" id="PTHR13234:SF8">
    <property type="entry name" value="GAMMA-INTERFERON-INDUCIBLE LYSOSOMAL THIOL REDUCTASE"/>
    <property type="match status" value="1"/>
</dbReference>
<dbReference type="PANTHER" id="PTHR13234">
    <property type="entry name" value="GAMMA-INTERFERON INDUCIBLE LYSOSOMAL THIOL REDUCTASE GILT"/>
    <property type="match status" value="1"/>
</dbReference>
<comment type="similarity">
    <text evidence="2">Belongs to the GILT family.</text>
</comment>
<protein>
    <recommendedName>
        <fullName evidence="9">Gamma-interferon-inducible lysosomal thiol reductase</fullName>
    </recommendedName>
</protein>
<keyword evidence="4 6" id="KW-0732">Signal</keyword>
<evidence type="ECO:0000256" key="6">
    <source>
        <dbReference type="SAM" id="SignalP"/>
    </source>
</evidence>
<keyword evidence="8" id="KW-1185">Reference proteome</keyword>
<feature type="signal peptide" evidence="6">
    <location>
        <begin position="1"/>
        <end position="21"/>
    </location>
</feature>
<gene>
    <name evidence="7" type="ORF">ODALV1_LOCUS11476</name>
</gene>
<dbReference type="Pfam" id="PF03227">
    <property type="entry name" value="GILT"/>
    <property type="match status" value="1"/>
</dbReference>
<comment type="subcellular location">
    <subcellularLocation>
        <location evidence="1">Secreted</location>
    </subcellularLocation>
</comment>
<evidence type="ECO:0000313" key="7">
    <source>
        <dbReference type="EMBL" id="CAL8103517.1"/>
    </source>
</evidence>
<keyword evidence="5" id="KW-0325">Glycoprotein</keyword>
<accession>A0ABP1QHW5</accession>
<evidence type="ECO:0000313" key="8">
    <source>
        <dbReference type="Proteomes" id="UP001642540"/>
    </source>
</evidence>
<comment type="caution">
    <text evidence="7">The sequence shown here is derived from an EMBL/GenBank/DDBJ whole genome shotgun (WGS) entry which is preliminary data.</text>
</comment>